<accession>A0AAD7A7Y2</accession>
<reference evidence="1" key="1">
    <citation type="submission" date="2023-03" db="EMBL/GenBank/DDBJ databases">
        <title>Massive genome expansion in bonnet fungi (Mycena s.s.) driven by repeated elements and novel gene families across ecological guilds.</title>
        <authorList>
            <consortium name="Lawrence Berkeley National Laboratory"/>
            <person name="Harder C.B."/>
            <person name="Miyauchi S."/>
            <person name="Viragh M."/>
            <person name="Kuo A."/>
            <person name="Thoen E."/>
            <person name="Andreopoulos B."/>
            <person name="Lu D."/>
            <person name="Skrede I."/>
            <person name="Drula E."/>
            <person name="Henrissat B."/>
            <person name="Morin E."/>
            <person name="Kohler A."/>
            <person name="Barry K."/>
            <person name="LaButti K."/>
            <person name="Morin E."/>
            <person name="Salamov A."/>
            <person name="Lipzen A."/>
            <person name="Mereny Z."/>
            <person name="Hegedus B."/>
            <person name="Baldrian P."/>
            <person name="Stursova M."/>
            <person name="Weitz H."/>
            <person name="Taylor A."/>
            <person name="Grigoriev I.V."/>
            <person name="Nagy L.G."/>
            <person name="Martin F."/>
            <person name="Kauserud H."/>
        </authorList>
    </citation>
    <scope>NUCLEOTIDE SEQUENCE</scope>
    <source>
        <strain evidence="1">CBHHK002</strain>
    </source>
</reference>
<evidence type="ECO:0000313" key="1">
    <source>
        <dbReference type="EMBL" id="KAJ7351459.1"/>
    </source>
</evidence>
<proteinExistence type="predicted"/>
<keyword evidence="2" id="KW-1185">Reference proteome</keyword>
<sequence>LSIHDSFQGTTSRAGFLLGSDRVILDTHPYFAFDGAPNDSLIAGDFTSRRAQTPWGCSLWGPSLNTR</sequence>
<dbReference type="Gene3D" id="3.20.20.80">
    <property type="entry name" value="Glycosidases"/>
    <property type="match status" value="1"/>
</dbReference>
<organism evidence="1 2">
    <name type="scientific">Mycena albidolilacea</name>
    <dbReference type="NCBI Taxonomy" id="1033008"/>
    <lineage>
        <taxon>Eukaryota</taxon>
        <taxon>Fungi</taxon>
        <taxon>Dikarya</taxon>
        <taxon>Basidiomycota</taxon>
        <taxon>Agaricomycotina</taxon>
        <taxon>Agaricomycetes</taxon>
        <taxon>Agaricomycetidae</taxon>
        <taxon>Agaricales</taxon>
        <taxon>Marasmiineae</taxon>
        <taxon>Mycenaceae</taxon>
        <taxon>Mycena</taxon>
    </lineage>
</organism>
<dbReference type="AlphaFoldDB" id="A0AAD7A7Y2"/>
<comment type="caution">
    <text evidence="1">The sequence shown here is derived from an EMBL/GenBank/DDBJ whole genome shotgun (WGS) entry which is preliminary data.</text>
</comment>
<dbReference type="EMBL" id="JARIHO010000013">
    <property type="protein sequence ID" value="KAJ7351459.1"/>
    <property type="molecule type" value="Genomic_DNA"/>
</dbReference>
<gene>
    <name evidence="1" type="ORF">DFH08DRAFT_694681</name>
</gene>
<feature type="non-terminal residue" evidence="1">
    <location>
        <position position="1"/>
    </location>
</feature>
<evidence type="ECO:0000313" key="2">
    <source>
        <dbReference type="Proteomes" id="UP001218218"/>
    </source>
</evidence>
<name>A0AAD7A7Y2_9AGAR</name>
<protein>
    <submittedName>
        <fullName evidence="1">Uncharacterized protein</fullName>
    </submittedName>
</protein>
<dbReference type="Proteomes" id="UP001218218">
    <property type="component" value="Unassembled WGS sequence"/>
</dbReference>